<name>A0A091CLP6_FUKDA</name>
<evidence type="ECO:0000256" key="1">
    <source>
        <dbReference type="ARBA" id="ARBA00022574"/>
    </source>
</evidence>
<dbReference type="InterPro" id="IPR015943">
    <property type="entry name" value="WD40/YVTN_repeat-like_dom_sf"/>
</dbReference>
<evidence type="ECO:0000313" key="5">
    <source>
        <dbReference type="EMBL" id="KFO18303.1"/>
    </source>
</evidence>
<dbReference type="Gene3D" id="2.130.10.10">
    <property type="entry name" value="YVTN repeat-like/Quinoprotein amine dehydrogenase"/>
    <property type="match status" value="1"/>
</dbReference>
<dbReference type="PROSITE" id="PS50082">
    <property type="entry name" value="WD_REPEATS_2"/>
    <property type="match status" value="2"/>
</dbReference>
<feature type="region of interest" description="Disordered" evidence="4">
    <location>
        <begin position="1"/>
        <end position="25"/>
    </location>
</feature>
<sequence>MQIPGEQPSGPDQQDGRQIPAQDLPELRGSVKVNNNSTSLNTGVDYEMYNRYLDDTDSSERCRGTLYGHTDSVNSIEFFPFSNTLLTGSADKTLSIWDARTGTCEQSLYGHMHAIHDAIFSPTGHMIASCDACGVIKLWDFRKLLPVVSIDVGPSPGNEVNFDSSGIWVRGQTH</sequence>
<dbReference type="GO" id="GO:0035082">
    <property type="term" value="P:axoneme assembly"/>
    <property type="evidence" value="ECO:0007669"/>
    <property type="project" value="TreeGrafter"/>
</dbReference>
<dbReference type="Proteomes" id="UP000028990">
    <property type="component" value="Unassembled WGS sequence"/>
</dbReference>
<dbReference type="SMART" id="SM00320">
    <property type="entry name" value="WD40"/>
    <property type="match status" value="2"/>
</dbReference>
<dbReference type="InterPro" id="IPR050995">
    <property type="entry name" value="WD-F-box_domain-protein"/>
</dbReference>
<dbReference type="InterPro" id="IPR036322">
    <property type="entry name" value="WD40_repeat_dom_sf"/>
</dbReference>
<feature type="repeat" description="WD" evidence="3">
    <location>
        <begin position="66"/>
        <end position="107"/>
    </location>
</feature>
<evidence type="ECO:0000256" key="3">
    <source>
        <dbReference type="PROSITE-ProRule" id="PRU00221"/>
    </source>
</evidence>
<feature type="repeat" description="WD" evidence="3">
    <location>
        <begin position="108"/>
        <end position="142"/>
    </location>
</feature>
<dbReference type="InterPro" id="IPR019775">
    <property type="entry name" value="WD40_repeat_CS"/>
</dbReference>
<dbReference type="PROSITE" id="PS50294">
    <property type="entry name" value="WD_REPEATS_REGION"/>
    <property type="match status" value="2"/>
</dbReference>
<evidence type="ECO:0000256" key="4">
    <source>
        <dbReference type="SAM" id="MobiDB-lite"/>
    </source>
</evidence>
<keyword evidence="2" id="KW-0677">Repeat</keyword>
<dbReference type="PROSITE" id="PS00678">
    <property type="entry name" value="WD_REPEATS_1"/>
    <property type="match status" value="1"/>
</dbReference>
<accession>A0A091CLP6</accession>
<dbReference type="EMBL" id="KN125438">
    <property type="protein sequence ID" value="KFO18303.1"/>
    <property type="molecule type" value="Genomic_DNA"/>
</dbReference>
<dbReference type="GO" id="GO:1990716">
    <property type="term" value="C:axonemal central apparatus"/>
    <property type="evidence" value="ECO:0007669"/>
    <property type="project" value="TreeGrafter"/>
</dbReference>
<dbReference type="SUPFAM" id="SSF50978">
    <property type="entry name" value="WD40 repeat-like"/>
    <property type="match status" value="1"/>
</dbReference>
<organism evidence="5 6">
    <name type="scientific">Fukomys damarensis</name>
    <name type="common">Damaraland mole rat</name>
    <name type="synonym">Cryptomys damarensis</name>
    <dbReference type="NCBI Taxonomy" id="885580"/>
    <lineage>
        <taxon>Eukaryota</taxon>
        <taxon>Metazoa</taxon>
        <taxon>Chordata</taxon>
        <taxon>Craniata</taxon>
        <taxon>Vertebrata</taxon>
        <taxon>Euteleostomi</taxon>
        <taxon>Mammalia</taxon>
        <taxon>Eutheria</taxon>
        <taxon>Euarchontoglires</taxon>
        <taxon>Glires</taxon>
        <taxon>Rodentia</taxon>
        <taxon>Hystricomorpha</taxon>
        <taxon>Bathyergidae</taxon>
        <taxon>Fukomys</taxon>
    </lineage>
</organism>
<evidence type="ECO:0000256" key="2">
    <source>
        <dbReference type="ARBA" id="ARBA00022737"/>
    </source>
</evidence>
<dbReference type="FunFam" id="2.130.10.10:FF:000993">
    <property type="entry name" value="Sperm associated antigen 16"/>
    <property type="match status" value="1"/>
</dbReference>
<dbReference type="Pfam" id="PF00400">
    <property type="entry name" value="WD40"/>
    <property type="match status" value="2"/>
</dbReference>
<evidence type="ECO:0000313" key="6">
    <source>
        <dbReference type="Proteomes" id="UP000028990"/>
    </source>
</evidence>
<dbReference type="PANTHER" id="PTHR14604">
    <property type="entry name" value="WD40 REPEAT PF20"/>
    <property type="match status" value="1"/>
</dbReference>
<keyword evidence="6" id="KW-1185">Reference proteome</keyword>
<dbReference type="AlphaFoldDB" id="A0A091CLP6"/>
<reference evidence="5 6" key="1">
    <citation type="submission" date="2013-11" db="EMBL/GenBank/DDBJ databases">
        <title>The Damaraland mole rat (Fukomys damarensis) genome and evolution of African mole rats.</title>
        <authorList>
            <person name="Gladyshev V.N."/>
            <person name="Fang X."/>
        </authorList>
    </citation>
    <scope>NUCLEOTIDE SEQUENCE [LARGE SCALE GENOMIC DNA]</scope>
    <source>
        <tissue evidence="5">Liver</tissue>
    </source>
</reference>
<dbReference type="PANTHER" id="PTHR14604:SF3">
    <property type="entry name" value="SPERM-ASSOCIATED ANTIGEN 16 PROTEIN"/>
    <property type="match status" value="1"/>
</dbReference>
<protein>
    <submittedName>
        <fullName evidence="5">Sperm-associated antigen 16 protein</fullName>
    </submittedName>
</protein>
<proteinExistence type="predicted"/>
<dbReference type="InterPro" id="IPR001680">
    <property type="entry name" value="WD40_rpt"/>
</dbReference>
<gene>
    <name evidence="5" type="ORF">H920_20240</name>
</gene>
<keyword evidence="1 3" id="KW-0853">WD repeat</keyword>